<organism evidence="10 11">
    <name type="scientific">Alicyclobacillus dauci</name>
    <dbReference type="NCBI Taxonomy" id="1475485"/>
    <lineage>
        <taxon>Bacteria</taxon>
        <taxon>Bacillati</taxon>
        <taxon>Bacillota</taxon>
        <taxon>Bacilli</taxon>
        <taxon>Bacillales</taxon>
        <taxon>Alicyclobacillaceae</taxon>
        <taxon>Alicyclobacillus</taxon>
    </lineage>
</organism>
<evidence type="ECO:0000256" key="2">
    <source>
        <dbReference type="ARBA" id="ARBA00022730"/>
    </source>
</evidence>
<dbReference type="GO" id="GO:0005840">
    <property type="term" value="C:ribosome"/>
    <property type="evidence" value="ECO:0007669"/>
    <property type="project" value="UniProtKB-KW"/>
</dbReference>
<protein>
    <recommendedName>
        <fullName evidence="6 7">Large ribosomal subunit protein uL3</fullName>
    </recommendedName>
</protein>
<evidence type="ECO:0000256" key="5">
    <source>
        <dbReference type="ARBA" id="ARBA00023274"/>
    </source>
</evidence>
<proteinExistence type="inferred from homology"/>
<evidence type="ECO:0000256" key="7">
    <source>
        <dbReference type="HAMAP-Rule" id="MF_01325"/>
    </source>
</evidence>
<evidence type="ECO:0000256" key="6">
    <source>
        <dbReference type="ARBA" id="ARBA00035243"/>
    </source>
</evidence>
<keyword evidence="11" id="KW-1185">Reference proteome</keyword>
<gene>
    <name evidence="7 10" type="primary">rplC</name>
    <name evidence="10" type="ORF">NZD86_02295</name>
</gene>
<accession>A0ABY6Z3D5</accession>
<dbReference type="HAMAP" id="MF_01325_B">
    <property type="entry name" value="Ribosomal_uL3_B"/>
    <property type="match status" value="1"/>
</dbReference>
<dbReference type="Gene3D" id="3.30.160.810">
    <property type="match status" value="1"/>
</dbReference>
<dbReference type="InterPro" id="IPR009000">
    <property type="entry name" value="Transl_B-barrel_sf"/>
</dbReference>
<dbReference type="EMBL" id="CP104064">
    <property type="protein sequence ID" value="WAH37392.1"/>
    <property type="molecule type" value="Genomic_DNA"/>
</dbReference>
<evidence type="ECO:0000256" key="8">
    <source>
        <dbReference type="RuleBase" id="RU003905"/>
    </source>
</evidence>
<dbReference type="Proteomes" id="UP001164803">
    <property type="component" value="Chromosome"/>
</dbReference>
<dbReference type="Pfam" id="PF00297">
    <property type="entry name" value="Ribosomal_L3"/>
    <property type="match status" value="1"/>
</dbReference>
<dbReference type="PROSITE" id="PS00474">
    <property type="entry name" value="RIBOSOMAL_L3"/>
    <property type="match status" value="1"/>
</dbReference>
<comment type="function">
    <text evidence="7 9">One of the primary rRNA binding proteins, it binds directly near the 3'-end of the 23S rRNA, where it nucleates assembly of the 50S subunit.</text>
</comment>
<comment type="similarity">
    <text evidence="1 7 8">Belongs to the universal ribosomal protein uL3 family.</text>
</comment>
<evidence type="ECO:0000256" key="3">
    <source>
        <dbReference type="ARBA" id="ARBA00022884"/>
    </source>
</evidence>
<reference evidence="10" key="1">
    <citation type="submission" date="2022-08" db="EMBL/GenBank/DDBJ databases">
        <title>Alicyclobacillus dauci DSM2870, complete genome.</title>
        <authorList>
            <person name="Wang Q."/>
            <person name="Cai R."/>
            <person name="Wang Z."/>
        </authorList>
    </citation>
    <scope>NUCLEOTIDE SEQUENCE</scope>
    <source>
        <strain evidence="10">DSM 28700</strain>
    </source>
</reference>
<evidence type="ECO:0000256" key="4">
    <source>
        <dbReference type="ARBA" id="ARBA00022980"/>
    </source>
</evidence>
<evidence type="ECO:0000313" key="10">
    <source>
        <dbReference type="EMBL" id="WAH37392.1"/>
    </source>
</evidence>
<name>A0ABY6Z3D5_9BACL</name>
<dbReference type="SUPFAM" id="SSF50447">
    <property type="entry name" value="Translation proteins"/>
    <property type="match status" value="1"/>
</dbReference>
<dbReference type="InterPro" id="IPR019927">
    <property type="entry name" value="Ribosomal_uL3_bac/org-type"/>
</dbReference>
<dbReference type="InterPro" id="IPR019926">
    <property type="entry name" value="Ribosomal_uL3_CS"/>
</dbReference>
<dbReference type="PANTHER" id="PTHR11229">
    <property type="entry name" value="50S RIBOSOMAL PROTEIN L3"/>
    <property type="match status" value="1"/>
</dbReference>
<dbReference type="Gene3D" id="2.40.30.10">
    <property type="entry name" value="Translation factors"/>
    <property type="match status" value="1"/>
</dbReference>
<sequence>MKGILGRKLGMTQVFTEEGQVVPVTVIEAGPCVVLQKRETAVDGYEAIQVGFADQKPQRATKAEKGHAEKAGTAPKRFVREFRGVDMTAYEVGQQLKADLFGAGETVDVIGVSKGKGYAGPIKRHNQHRGPMSHGSKYHRGVGSLGQIAPNRTFKGQTMAGRMGHERVTVQNLEVVRVDAEKNILLVKGSVPGPKNSYVTVRSAVKAHQ</sequence>
<comment type="subunit">
    <text evidence="7 9">Part of the 50S ribosomal subunit. Forms a cluster with proteins L14 and L19.</text>
</comment>
<dbReference type="InterPro" id="IPR000597">
    <property type="entry name" value="Ribosomal_uL3"/>
</dbReference>
<keyword evidence="4 7" id="KW-0689">Ribosomal protein</keyword>
<dbReference type="NCBIfam" id="TIGR03625">
    <property type="entry name" value="L3_bact"/>
    <property type="match status" value="1"/>
</dbReference>
<evidence type="ECO:0000313" key="11">
    <source>
        <dbReference type="Proteomes" id="UP001164803"/>
    </source>
</evidence>
<keyword evidence="5 7" id="KW-0687">Ribonucleoprotein</keyword>
<evidence type="ECO:0000256" key="1">
    <source>
        <dbReference type="ARBA" id="ARBA00006540"/>
    </source>
</evidence>
<dbReference type="RefSeq" id="WP_268044876.1">
    <property type="nucleotide sequence ID" value="NZ_CP104064.1"/>
</dbReference>
<evidence type="ECO:0000256" key="9">
    <source>
        <dbReference type="RuleBase" id="RU003906"/>
    </source>
</evidence>
<keyword evidence="2 7" id="KW-0699">rRNA-binding</keyword>
<keyword evidence="3 7" id="KW-0694">RNA-binding</keyword>
<dbReference type="PANTHER" id="PTHR11229:SF16">
    <property type="entry name" value="LARGE RIBOSOMAL SUBUNIT PROTEIN UL3C"/>
    <property type="match status" value="1"/>
</dbReference>